<dbReference type="EC" id="3.2.1.20" evidence="3"/>
<dbReference type="SUPFAM" id="SSF51011">
    <property type="entry name" value="Glycosyl hydrolase domain"/>
    <property type="match status" value="1"/>
</dbReference>
<dbReference type="PANTHER" id="PTHR10357:SF179">
    <property type="entry name" value="NEUTRAL AND BASIC AMINO ACID TRANSPORT PROTEIN RBAT"/>
    <property type="match status" value="1"/>
</dbReference>
<feature type="transmembrane region" description="Helical" evidence="8">
    <location>
        <begin position="664"/>
        <end position="683"/>
    </location>
</feature>
<dbReference type="Proteomes" id="UP001562425">
    <property type="component" value="Unassembled WGS sequence"/>
</dbReference>
<reference evidence="11 12" key="1">
    <citation type="submission" date="2024-05" db="EMBL/GenBank/DDBJ databases">
        <title>Culex pipiens pipiens assembly and annotation.</title>
        <authorList>
            <person name="Alout H."/>
            <person name="Durand T."/>
        </authorList>
    </citation>
    <scope>NUCLEOTIDE SEQUENCE [LARGE SCALE GENOMIC DNA]</scope>
    <source>
        <strain evidence="11">HA-2024</strain>
        <tissue evidence="11">Whole body</tissue>
    </source>
</reference>
<evidence type="ECO:0000256" key="8">
    <source>
        <dbReference type="SAM" id="Phobius"/>
    </source>
</evidence>
<dbReference type="Gene3D" id="3.20.20.80">
    <property type="entry name" value="Glycosidases"/>
    <property type="match status" value="2"/>
</dbReference>
<organism evidence="11 12">
    <name type="scientific">Culex pipiens pipiens</name>
    <name type="common">Northern house mosquito</name>
    <dbReference type="NCBI Taxonomy" id="38569"/>
    <lineage>
        <taxon>Eukaryota</taxon>
        <taxon>Metazoa</taxon>
        <taxon>Ecdysozoa</taxon>
        <taxon>Arthropoda</taxon>
        <taxon>Hexapoda</taxon>
        <taxon>Insecta</taxon>
        <taxon>Pterygota</taxon>
        <taxon>Neoptera</taxon>
        <taxon>Endopterygota</taxon>
        <taxon>Diptera</taxon>
        <taxon>Nematocera</taxon>
        <taxon>Culicoidea</taxon>
        <taxon>Culicidae</taxon>
        <taxon>Culicinae</taxon>
        <taxon>Culicini</taxon>
        <taxon>Culex</taxon>
        <taxon>Culex</taxon>
    </lineage>
</organism>
<keyword evidence="4 9" id="KW-0732">Signal</keyword>
<feature type="signal peptide" evidence="9">
    <location>
        <begin position="1"/>
        <end position="30"/>
    </location>
</feature>
<comment type="similarity">
    <text evidence="2">Belongs to the glycosyl hydrolase 13 family.</text>
</comment>
<dbReference type="GO" id="GO:0004558">
    <property type="term" value="F:alpha-1,4-glucosidase activity"/>
    <property type="evidence" value="ECO:0007669"/>
    <property type="project" value="UniProtKB-EC"/>
</dbReference>
<evidence type="ECO:0000256" key="1">
    <source>
        <dbReference type="ARBA" id="ARBA00001657"/>
    </source>
</evidence>
<dbReference type="InterPro" id="IPR017853">
    <property type="entry name" value="GH"/>
</dbReference>
<dbReference type="CDD" id="cd11328">
    <property type="entry name" value="AmyAc_maltase"/>
    <property type="match status" value="2"/>
</dbReference>
<keyword evidence="12" id="KW-1185">Reference proteome</keyword>
<evidence type="ECO:0000313" key="12">
    <source>
        <dbReference type="Proteomes" id="UP001562425"/>
    </source>
</evidence>
<evidence type="ECO:0000256" key="2">
    <source>
        <dbReference type="ARBA" id="ARBA00008061"/>
    </source>
</evidence>
<dbReference type="AlphaFoldDB" id="A0ABD1CDG9"/>
<keyword evidence="6" id="KW-0325">Glycoprotein</keyword>
<dbReference type="SMART" id="SM00642">
    <property type="entry name" value="Aamy"/>
    <property type="match status" value="2"/>
</dbReference>
<dbReference type="Pfam" id="PF00128">
    <property type="entry name" value="Alpha-amylase"/>
    <property type="match status" value="2"/>
</dbReference>
<dbReference type="InterPro" id="IPR006047">
    <property type="entry name" value="GH13_cat_dom"/>
</dbReference>
<evidence type="ECO:0000259" key="10">
    <source>
        <dbReference type="SMART" id="SM00642"/>
    </source>
</evidence>
<keyword evidence="7" id="KW-0326">Glycosidase</keyword>
<keyword evidence="8" id="KW-1133">Transmembrane helix</keyword>
<dbReference type="Gene3D" id="2.60.40.1180">
    <property type="entry name" value="Golgi alpha-mannosidase II"/>
    <property type="match status" value="2"/>
</dbReference>
<evidence type="ECO:0000313" key="11">
    <source>
        <dbReference type="EMBL" id="KAL1374436.1"/>
    </source>
</evidence>
<keyword evidence="8" id="KW-0472">Membrane</keyword>
<protein>
    <recommendedName>
        <fullName evidence="3">alpha-glucosidase</fullName>
        <ecNumber evidence="3">3.2.1.20</ecNumber>
    </recommendedName>
</protein>
<evidence type="ECO:0000256" key="3">
    <source>
        <dbReference type="ARBA" id="ARBA00012741"/>
    </source>
</evidence>
<comment type="caution">
    <text evidence="11">The sequence shown here is derived from an EMBL/GenBank/DDBJ whole genome shotgun (WGS) entry which is preliminary data.</text>
</comment>
<name>A0ABD1CDG9_CULPP</name>
<evidence type="ECO:0000256" key="6">
    <source>
        <dbReference type="ARBA" id="ARBA00023180"/>
    </source>
</evidence>
<keyword evidence="5" id="KW-0378">Hydrolase</keyword>
<feature type="transmembrane region" description="Helical" evidence="8">
    <location>
        <begin position="610"/>
        <end position="631"/>
    </location>
</feature>
<dbReference type="Gene3D" id="3.90.400.10">
    <property type="entry name" value="Oligo-1,6-glucosidase, Domain 2"/>
    <property type="match status" value="2"/>
</dbReference>
<accession>A0ABD1CDG9</accession>
<dbReference type="SUPFAM" id="SSF51445">
    <property type="entry name" value="(Trans)glycosidases"/>
    <property type="match status" value="2"/>
</dbReference>
<feature type="domain" description="Glycosyl hydrolase family 13 catalytic" evidence="10">
    <location>
        <begin position="706"/>
        <end position="1097"/>
    </location>
</feature>
<evidence type="ECO:0000256" key="4">
    <source>
        <dbReference type="ARBA" id="ARBA00022729"/>
    </source>
</evidence>
<feature type="chain" id="PRO_5044882010" description="alpha-glucosidase" evidence="9">
    <location>
        <begin position="31"/>
        <end position="1269"/>
    </location>
</feature>
<comment type="catalytic activity">
    <reaction evidence="1">
        <text>Hydrolysis of terminal, non-reducing (1-&gt;4)-linked alpha-D-glucose residues with release of alpha-D-glucose.</text>
        <dbReference type="EC" id="3.2.1.20"/>
    </reaction>
</comment>
<evidence type="ECO:0000256" key="7">
    <source>
        <dbReference type="ARBA" id="ARBA00023295"/>
    </source>
</evidence>
<dbReference type="EMBL" id="JBEHCU010013369">
    <property type="protein sequence ID" value="KAL1374436.1"/>
    <property type="molecule type" value="Genomic_DNA"/>
</dbReference>
<dbReference type="InterPro" id="IPR013780">
    <property type="entry name" value="Glyco_hydro_b"/>
</dbReference>
<sequence>MKNNLLHRLQRSYLSALLLLLLLSATPAESSSDWWQDTVFYQIYPRSFMDSDGDGVGDLRGITSRLVHLADAGIGATWMSPIFKSPMVDFGYDIEDYMAIQPEYGSMEDFDALMEEASRLGIRVVLDFVPNHSSDRCEWFRRSAAREPGYEDFYVWHDGRENPDGGQPLVPNNWQSVFYGSAWTFHPGRGQYYLHQFTKEQPDLNFRNPAVVERMKDVMRFWLGKGVAGFRVDAVNHLFEVEDFRDEPVTGTDPDPLSYGFTHHYYTKDLPEVYDMVYQWRSLLDDWTQDHGGPTRIMMTEAYANITFTMKYYRSEDGSRVGSHMPFNFLLITDLNQASTAQDFVFTINKWLTYMPRDQQANWVIGNHDQPRVGSRYGVDRIDAINTLLMTLPGIAVTYYGEEIGMVDYKNVSGVEAVGSDVFIDFSRDPERTPFQWDDEKNAGFSSGESTWLPVNPNYVDLNLEKQKQAERSHYKTYQELVKLRKQETFRKGSIQMIPYNEQVVTFIRELPGHPTFVTVLNLGPREQQLDLSIFTRLSPELSVAVASSRSNFRAGDAVQRDRLTLGAFDSLVLQESESHLRLPFGVSLPVGRLWGGSGVTSRQLGIGDVALIASILIALSALGGGCWVHFGRQKASQPQVESEKQRKFGGAWRGAARRGEVVGIMRGVVLATLAAVVLAHGLSVRNDDGHDHGETDWWEGGVFYQIYPRSFKDSDGDGVGDIKGITEQLDHLKDLGVDGVWFSPLFKSPMADFGYDISDFRDVDPIFGTMEDLDALLAKSKEIGVKVILDFVPNHSSDEHEWFEKAKQGDPKYRNYYVWREGRQIGMEYMPPTNWVAVFHTPAWTKLDGETHYYLHQFDKKQPDLNYRNPEVKKEMDDMIKFWLDKGVDGFRIDAINHVYEDPDFQDEAIIDENLPPSYENMHHNLTRDLEENYEIIYSWREIFDSYKEKDGHTRFMMTEAYASLEDLMKWFGTEQRRGSHMPFNFDFIMSINSGSLADDYKRLIDEWIAAMPSFGSPNWVLGNHDRPRVASRYGRDRAAGMAIMEMTLPGIAVVYYGEEIGMEDNRDITWEDTQDPQACNTNRDVFQEHTRDPVRTPFQWDSSKHAGFSPENAIDTWLPVHPNYAEINLAAQKQDPNSMFKLYQKLIQLRKGHTFRHGDLKTFVLTNNVFAFTRSLKDHQTYAVAVNVNPFDVDLNLKDLGEEVGKVKVVISSLDSDMKEGDQYDDVQNLVLGRYDTVVFELLPSGGAIVQVSMLLLIASVLRNIFA</sequence>
<feature type="domain" description="Glycosyl hydrolase family 13 catalytic" evidence="10">
    <location>
        <begin position="42"/>
        <end position="432"/>
    </location>
</feature>
<dbReference type="FunFam" id="3.90.400.10:FF:000001">
    <property type="entry name" value="Maltase A3, isoform A"/>
    <property type="match status" value="2"/>
</dbReference>
<dbReference type="InterPro" id="IPR045857">
    <property type="entry name" value="O16G_dom_2"/>
</dbReference>
<keyword evidence="8" id="KW-0812">Transmembrane</keyword>
<proteinExistence type="inferred from homology"/>
<evidence type="ECO:0000256" key="9">
    <source>
        <dbReference type="SAM" id="SignalP"/>
    </source>
</evidence>
<gene>
    <name evidence="11" type="ORF">pipiens_001105</name>
</gene>
<evidence type="ECO:0000256" key="5">
    <source>
        <dbReference type="ARBA" id="ARBA00022801"/>
    </source>
</evidence>
<dbReference type="PANTHER" id="PTHR10357">
    <property type="entry name" value="ALPHA-AMYLASE FAMILY MEMBER"/>
    <property type="match status" value="1"/>
</dbReference>